<organism evidence="1 2">
    <name type="scientific">Populus alba</name>
    <name type="common">White poplar</name>
    <dbReference type="NCBI Taxonomy" id="43335"/>
    <lineage>
        <taxon>Eukaryota</taxon>
        <taxon>Viridiplantae</taxon>
        <taxon>Streptophyta</taxon>
        <taxon>Embryophyta</taxon>
        <taxon>Tracheophyta</taxon>
        <taxon>Spermatophyta</taxon>
        <taxon>Magnoliopsida</taxon>
        <taxon>eudicotyledons</taxon>
        <taxon>Gunneridae</taxon>
        <taxon>Pentapetalae</taxon>
        <taxon>rosids</taxon>
        <taxon>fabids</taxon>
        <taxon>Malpighiales</taxon>
        <taxon>Salicaceae</taxon>
        <taxon>Saliceae</taxon>
        <taxon>Populus</taxon>
    </lineage>
</organism>
<protein>
    <submittedName>
        <fullName evidence="1">Uncharacterized protein</fullName>
    </submittedName>
</protein>
<name>A0ACC4BY51_POPAL</name>
<comment type="caution">
    <text evidence="1">The sequence shown here is derived from an EMBL/GenBank/DDBJ whole genome shotgun (WGS) entry which is preliminary data.</text>
</comment>
<accession>A0ACC4BY51</accession>
<keyword evidence="2" id="KW-1185">Reference proteome</keyword>
<reference evidence="1 2" key="1">
    <citation type="journal article" date="2024" name="Plant Biotechnol. J.">
        <title>Genome and CRISPR/Cas9 system of a widespread forest tree (Populus alba) in the world.</title>
        <authorList>
            <person name="Liu Y.J."/>
            <person name="Jiang P.F."/>
            <person name="Han X.M."/>
            <person name="Li X.Y."/>
            <person name="Wang H.M."/>
            <person name="Wang Y.J."/>
            <person name="Wang X.X."/>
            <person name="Zeng Q.Y."/>
        </authorList>
    </citation>
    <scope>NUCLEOTIDE SEQUENCE [LARGE SCALE GENOMIC DNA]</scope>
    <source>
        <strain evidence="2">cv. PAL-ZL1</strain>
    </source>
</reference>
<evidence type="ECO:0000313" key="2">
    <source>
        <dbReference type="Proteomes" id="UP000309997"/>
    </source>
</evidence>
<sequence length="66" mass="7625">MATEVLIKRLLGSSLLLVEIEWLLYRLLLEDDRGLSSTWSGFAKFTRCVRAWTMVLLGGFWTLNHP</sequence>
<dbReference type="EMBL" id="RCHU02000007">
    <property type="protein sequence ID" value="KAL3583535.1"/>
    <property type="molecule type" value="Genomic_DNA"/>
</dbReference>
<gene>
    <name evidence="1" type="ORF">D5086_014596</name>
</gene>
<evidence type="ECO:0000313" key="1">
    <source>
        <dbReference type="EMBL" id="KAL3583535.1"/>
    </source>
</evidence>
<proteinExistence type="predicted"/>
<dbReference type="Proteomes" id="UP000309997">
    <property type="component" value="Unassembled WGS sequence"/>
</dbReference>